<proteinExistence type="inferred from homology"/>
<comment type="similarity">
    <text evidence="1">Belongs to the COE family.</text>
</comment>
<gene>
    <name evidence="3" type="ORF">AMECASPLE_019516</name>
</gene>
<evidence type="ECO:0000313" key="4">
    <source>
        <dbReference type="Proteomes" id="UP001469553"/>
    </source>
</evidence>
<evidence type="ECO:0000313" key="3">
    <source>
        <dbReference type="EMBL" id="MEQ2311397.1"/>
    </source>
</evidence>
<keyword evidence="1" id="KW-0805">Transcription regulation</keyword>
<dbReference type="Proteomes" id="UP001469553">
    <property type="component" value="Unassembled WGS sequence"/>
</dbReference>
<dbReference type="EMBL" id="JAHRIP010076813">
    <property type="protein sequence ID" value="MEQ2311397.1"/>
    <property type="molecule type" value="Genomic_DNA"/>
</dbReference>
<organism evidence="3 4">
    <name type="scientific">Ameca splendens</name>
    <dbReference type="NCBI Taxonomy" id="208324"/>
    <lineage>
        <taxon>Eukaryota</taxon>
        <taxon>Metazoa</taxon>
        <taxon>Chordata</taxon>
        <taxon>Craniata</taxon>
        <taxon>Vertebrata</taxon>
        <taxon>Euteleostomi</taxon>
        <taxon>Actinopterygii</taxon>
        <taxon>Neopterygii</taxon>
        <taxon>Teleostei</taxon>
        <taxon>Neoteleostei</taxon>
        <taxon>Acanthomorphata</taxon>
        <taxon>Ovalentaria</taxon>
        <taxon>Atherinomorphae</taxon>
        <taxon>Cyprinodontiformes</taxon>
        <taxon>Goodeidae</taxon>
        <taxon>Ameca</taxon>
    </lineage>
</organism>
<keyword evidence="1" id="KW-0539">Nucleus</keyword>
<feature type="non-terminal residue" evidence="3">
    <location>
        <position position="1"/>
    </location>
</feature>
<dbReference type="InterPro" id="IPR003523">
    <property type="entry name" value="Transcription_factor_COE"/>
</dbReference>
<keyword evidence="1" id="KW-0479">Metal-binding</keyword>
<comment type="subcellular location">
    <subcellularLocation>
        <location evidence="1">Nucleus</location>
    </subcellularLocation>
</comment>
<dbReference type="PANTHER" id="PTHR10747">
    <property type="entry name" value="TRANSCRIPTION FACTOR COE FAMILY MEMBER"/>
    <property type="match status" value="1"/>
</dbReference>
<sequence length="306" mass="32867">VTSLSCNTCGSSSRGLHLLTAAPLGLFTSSVIPSHNQEVLLKRAADLVEALYGMPHNNQEIILKRAADLTEALYSVPRSHNQLPSLTGSAAHSGMMGVNSFSSQLAVNISEASQADQGYSRNSNSVSPRGYVPSSTPQQSNYNTITSTMNGYGAAGMTNLGVPGSPSFLNGSTANSAYARSKQSGPNHPHLEYSSVRRGVQQVNRKLLQETSSESLLLEELITIPAARARKAQPWLVSSCPPCEDASERTRPRLCNPEPPLLPLLRFFQHQQTTSHSPAGGSKRHSVDIRSEMLCGPDCLQLVLLF</sequence>
<feature type="region of interest" description="Disordered" evidence="2">
    <location>
        <begin position="116"/>
        <end position="141"/>
    </location>
</feature>
<evidence type="ECO:0000256" key="1">
    <source>
        <dbReference type="RuleBase" id="RU004489"/>
    </source>
</evidence>
<evidence type="ECO:0000256" key="2">
    <source>
        <dbReference type="SAM" id="MobiDB-lite"/>
    </source>
</evidence>
<accession>A0ABV0ZYR1</accession>
<keyword evidence="1" id="KW-0862">Zinc</keyword>
<name>A0ABV0ZYR1_9TELE</name>
<keyword evidence="4" id="KW-1185">Reference proteome</keyword>
<dbReference type="Gene3D" id="1.10.287.4280">
    <property type="match status" value="1"/>
</dbReference>
<keyword evidence="1" id="KW-0217">Developmental protein</keyword>
<keyword evidence="1" id="KW-0804">Transcription</keyword>
<comment type="caution">
    <text evidence="3">The sequence shown here is derived from an EMBL/GenBank/DDBJ whole genome shotgun (WGS) entry which is preliminary data.</text>
</comment>
<keyword evidence="1" id="KW-0863">Zinc-finger</keyword>
<protein>
    <submittedName>
        <fullName evidence="3">Uncharacterized protein</fullName>
    </submittedName>
</protein>
<keyword evidence="1" id="KW-0238">DNA-binding</keyword>
<reference evidence="3 4" key="1">
    <citation type="submission" date="2021-06" db="EMBL/GenBank/DDBJ databases">
        <authorList>
            <person name="Palmer J.M."/>
        </authorList>
    </citation>
    <scope>NUCLEOTIDE SEQUENCE [LARGE SCALE GENOMIC DNA]</scope>
    <source>
        <strain evidence="3 4">AS_MEX2019</strain>
        <tissue evidence="3">Muscle</tissue>
    </source>
</reference>